<gene>
    <name evidence="2" type="ORF">STAS_29783</name>
</gene>
<comment type="caution">
    <text evidence="2">The sequence shown here is derived from an EMBL/GenBank/DDBJ whole genome shotgun (WGS) entry which is preliminary data.</text>
</comment>
<feature type="region of interest" description="Disordered" evidence="1">
    <location>
        <begin position="575"/>
        <end position="744"/>
    </location>
</feature>
<dbReference type="PANTHER" id="PTHR31008">
    <property type="entry name" value="COP1-INTERACTING PROTEIN-RELATED"/>
    <property type="match status" value="1"/>
</dbReference>
<dbReference type="Proteomes" id="UP000325081">
    <property type="component" value="Unassembled WGS sequence"/>
</dbReference>
<evidence type="ECO:0000256" key="1">
    <source>
        <dbReference type="SAM" id="MobiDB-lite"/>
    </source>
</evidence>
<feature type="compositionally biased region" description="Polar residues" evidence="1">
    <location>
        <begin position="457"/>
        <end position="467"/>
    </location>
</feature>
<dbReference type="EMBL" id="BKCP01010292">
    <property type="protein sequence ID" value="GER52336.1"/>
    <property type="molecule type" value="Genomic_DNA"/>
</dbReference>
<organism evidence="2 3">
    <name type="scientific">Striga asiatica</name>
    <name type="common">Asiatic witchweed</name>
    <name type="synonym">Buchnera asiatica</name>
    <dbReference type="NCBI Taxonomy" id="4170"/>
    <lineage>
        <taxon>Eukaryota</taxon>
        <taxon>Viridiplantae</taxon>
        <taxon>Streptophyta</taxon>
        <taxon>Embryophyta</taxon>
        <taxon>Tracheophyta</taxon>
        <taxon>Spermatophyta</taxon>
        <taxon>Magnoliopsida</taxon>
        <taxon>eudicotyledons</taxon>
        <taxon>Gunneridae</taxon>
        <taxon>Pentapetalae</taxon>
        <taxon>asterids</taxon>
        <taxon>lamiids</taxon>
        <taxon>Lamiales</taxon>
        <taxon>Orobanchaceae</taxon>
        <taxon>Buchnereae</taxon>
        <taxon>Striga</taxon>
    </lineage>
</organism>
<dbReference type="OrthoDB" id="767933at2759"/>
<feature type="region of interest" description="Disordered" evidence="1">
    <location>
        <begin position="1253"/>
        <end position="1276"/>
    </location>
</feature>
<feature type="compositionally biased region" description="Basic and acidic residues" evidence="1">
    <location>
        <begin position="782"/>
        <end position="814"/>
    </location>
</feature>
<feature type="compositionally biased region" description="Polar residues" evidence="1">
    <location>
        <begin position="932"/>
        <end position="942"/>
    </location>
</feature>
<feature type="compositionally biased region" description="Basic and acidic residues" evidence="1">
    <location>
        <begin position="974"/>
        <end position="988"/>
    </location>
</feature>
<dbReference type="PANTHER" id="PTHR31008:SF15">
    <property type="entry name" value="GPI-ANCHORED ADHESIN-LIKE PROTEIN"/>
    <property type="match status" value="1"/>
</dbReference>
<feature type="region of interest" description="Disordered" evidence="1">
    <location>
        <begin position="482"/>
        <end position="524"/>
    </location>
</feature>
<feature type="compositionally biased region" description="Polar residues" evidence="1">
    <location>
        <begin position="1125"/>
        <end position="1141"/>
    </location>
</feature>
<feature type="compositionally biased region" description="Basic and acidic residues" evidence="1">
    <location>
        <begin position="370"/>
        <end position="383"/>
    </location>
</feature>
<feature type="compositionally biased region" description="Basic and acidic residues" evidence="1">
    <location>
        <begin position="250"/>
        <end position="272"/>
    </location>
</feature>
<accession>A0A5A7R4L4</accession>
<proteinExistence type="predicted"/>
<feature type="compositionally biased region" description="Low complexity" evidence="1">
    <location>
        <begin position="898"/>
        <end position="912"/>
    </location>
</feature>
<feature type="region of interest" description="Disordered" evidence="1">
    <location>
        <begin position="1125"/>
        <end position="1151"/>
    </location>
</feature>
<feature type="compositionally biased region" description="Polar residues" evidence="1">
    <location>
        <begin position="578"/>
        <end position="605"/>
    </location>
</feature>
<sequence>MKSDTPLDYAVFQLSPKHSRCELFVSSDGSTEKIASGLLKPFVSHLQIAEEQLSSGSQSVKLEAGRRKNAETWFTKGTLERFVRFVSTPEVLELVNTFDAEMSQLEAARRIYSQGAGNQVSGGVGSGVVAGDDATKKELLRAIDVRLLAVQQDLYTACSRAAAAGFHVDSVSELQMFADRFGAHRLNKYISLSERRPEVIQPWKPGPDDRALRSSYGSDMSIDDDPTSPPPHQEPVNPRPLSRPISRESSVNREESKKPNDIVPEKDSKDESSSTPDQPESIQASQPARRLSVQDRINMFENKQKENSGGKPAVAVKPVELRRLSSDLSASGGLPEKAVFRRWSGASDMSIDLSADKKDTESPSTSVVSQDKKVFGSNDDTKVSDSSGPKGASLHNLEQLSESKKSNSSLGSGESGSKHQVLGKTQLRSFTCKTEDENCSEDSCKTSTGAPGKAKVSPSSEECSGSHVQIVDINEKVSSITYTRPSISKGGEQTKTFTKREDFESRNDSSKQIQKANQKTAVESRVVESEAGSKIKRAFASRYKSNEGLDSTSSQKEVKFVGEIEVTEKEKVSHISAKVSTTPMSSIEDSGPQTLKLNRQGLTSELNKKARVQRDENNSTGNSKTRYSGKLVTEVQEGFDSFLTPPPDQVQRTRQSKGNQEHNNELKMKASELERLFAEHKLRVPADQSDSARKGKPGEREAQVEQSSTLHYTKPLADVAPESSDVHQSNELTRFSKKSTKFEVASPVKTVDTINKNFSELSIEEGSRGKFYDTYMQKRDAKLRADWSSNRAEKEARLKSMHDSLERNKSEMKAKMSGSADRQDSHRRAERLKSYKSSKSVIKREQQGLESGDSEEDEEALDFTEQNHLLENRALDNNTLLRDGVSNKGVQGKKHLLTSRSSSSTTARTSAAPIPKSSIKTSANSGKRRMQMENNPHAQSVPNFLDLRKENAKPSSGASKTTRSQVRSYARSKSINDEAVVVREDKSRRSQSLRKSSANLSEFSEISHTDSNGVNLTPIKFDFEVMKSVGTKPFLKKGSRASFVSQASIAREKASLVSEFVKNDEENDDVDSAAADEFLSVGNNDVDEEFEALNSEDQKIFGNGEPKQDLESEKLVKSGDATTFSHTNHAFESQVPTTESLQDWPEESPVSWNYSHRQNPFTYPHETSDVDAFMDSPGGSPASWNSNSYNQIDSDSSRMRKKWGTAQKPILVAHSSSSNLTRKDMKSGFKRLLKFGRKSRGSDVLVDWISATTSEGDDDTEDGRDPANRSSEDLRKSRMGFAHVQTYEDSFNEGEFFNESVQSSQNAIPAPPASFKLREDNMSGSSIKDLEYYYDAVYCKDFIVPIGGTVM</sequence>
<feature type="compositionally biased region" description="Basic and acidic residues" evidence="1">
    <location>
        <begin position="606"/>
        <end position="617"/>
    </location>
</feature>
<feature type="compositionally biased region" description="Polar residues" evidence="1">
    <location>
        <begin position="510"/>
        <end position="521"/>
    </location>
</feature>
<feature type="compositionally biased region" description="Acidic residues" evidence="1">
    <location>
        <begin position="852"/>
        <end position="862"/>
    </location>
</feature>
<evidence type="ECO:0000313" key="2">
    <source>
        <dbReference type="EMBL" id="GER52336.1"/>
    </source>
</evidence>
<feature type="compositionally biased region" description="Polar residues" evidence="1">
    <location>
        <begin position="273"/>
        <end position="286"/>
    </location>
</feature>
<feature type="compositionally biased region" description="Basic and acidic residues" evidence="1">
    <location>
        <begin position="498"/>
        <end position="509"/>
    </location>
</feature>
<protein>
    <submittedName>
        <fullName evidence="2">COP1-interacting family protein</fullName>
    </submittedName>
</protein>
<feature type="compositionally biased region" description="Polar residues" evidence="1">
    <location>
        <begin position="953"/>
        <end position="973"/>
    </location>
</feature>
<reference evidence="3" key="1">
    <citation type="journal article" date="2019" name="Curr. Biol.">
        <title>Genome Sequence of Striga asiatica Provides Insight into the Evolution of Plant Parasitism.</title>
        <authorList>
            <person name="Yoshida S."/>
            <person name="Kim S."/>
            <person name="Wafula E.K."/>
            <person name="Tanskanen J."/>
            <person name="Kim Y.M."/>
            <person name="Honaas L."/>
            <person name="Yang Z."/>
            <person name="Spallek T."/>
            <person name="Conn C.E."/>
            <person name="Ichihashi Y."/>
            <person name="Cheong K."/>
            <person name="Cui S."/>
            <person name="Der J.P."/>
            <person name="Gundlach H."/>
            <person name="Jiao Y."/>
            <person name="Hori C."/>
            <person name="Ishida J.K."/>
            <person name="Kasahara H."/>
            <person name="Kiba T."/>
            <person name="Kim M.S."/>
            <person name="Koo N."/>
            <person name="Laohavisit A."/>
            <person name="Lee Y.H."/>
            <person name="Lumba S."/>
            <person name="McCourt P."/>
            <person name="Mortimer J.C."/>
            <person name="Mutuku J.M."/>
            <person name="Nomura T."/>
            <person name="Sasaki-Sekimoto Y."/>
            <person name="Seto Y."/>
            <person name="Wang Y."/>
            <person name="Wakatake T."/>
            <person name="Sakakibara H."/>
            <person name="Demura T."/>
            <person name="Yamaguchi S."/>
            <person name="Yoneyama K."/>
            <person name="Manabe R.I."/>
            <person name="Nelson D.C."/>
            <person name="Schulman A.H."/>
            <person name="Timko M.P."/>
            <person name="dePamphilis C.W."/>
            <person name="Choi D."/>
            <person name="Shirasu K."/>
        </authorList>
    </citation>
    <scope>NUCLEOTIDE SEQUENCE [LARGE SCALE GENOMIC DNA]</scope>
    <source>
        <strain evidence="3">cv. UVA1</strain>
    </source>
</reference>
<feature type="compositionally biased region" description="Polar residues" evidence="1">
    <location>
        <begin position="482"/>
        <end position="496"/>
    </location>
</feature>
<evidence type="ECO:0000313" key="3">
    <source>
        <dbReference type="Proteomes" id="UP000325081"/>
    </source>
</evidence>
<name>A0A5A7R4L4_STRAF</name>
<feature type="compositionally biased region" description="Basic and acidic residues" evidence="1">
    <location>
        <begin position="659"/>
        <end position="703"/>
    </location>
</feature>
<feature type="compositionally biased region" description="Basic and acidic residues" evidence="1">
    <location>
        <begin position="1263"/>
        <end position="1276"/>
    </location>
</feature>
<feature type="region of interest" description="Disordered" evidence="1">
    <location>
        <begin position="199"/>
        <end position="467"/>
    </location>
</feature>
<keyword evidence="3" id="KW-1185">Reference proteome</keyword>
<feature type="compositionally biased region" description="Basic and acidic residues" evidence="1">
    <location>
        <begin position="821"/>
        <end position="833"/>
    </location>
</feature>
<feature type="region of interest" description="Disordered" evidence="1">
    <location>
        <begin position="782"/>
        <end position="1001"/>
    </location>
</feature>